<proteinExistence type="predicted"/>
<dbReference type="AlphaFoldDB" id="A0A1B7ZBU4"/>
<feature type="chain" id="PRO_5008602528" description="Outer membrane protein beta-barrel domain-containing protein" evidence="2">
    <location>
        <begin position="20"/>
        <end position="172"/>
    </location>
</feature>
<keyword evidence="1 2" id="KW-0732">Signal</keyword>
<dbReference type="STRING" id="1836467.BTR34_02780"/>
<dbReference type="InterPro" id="IPR011250">
    <property type="entry name" value="OMP/PagP_B-barrel"/>
</dbReference>
<dbReference type="KEGG" id="mart:BTR34_02780"/>
<dbReference type="Proteomes" id="UP000092164">
    <property type="component" value="Unassembled WGS sequence"/>
</dbReference>
<evidence type="ECO:0000259" key="3">
    <source>
        <dbReference type="Pfam" id="PF13505"/>
    </source>
</evidence>
<organism evidence="4 5">
    <name type="scientific">Maribacter hydrothermalis</name>
    <dbReference type="NCBI Taxonomy" id="1836467"/>
    <lineage>
        <taxon>Bacteria</taxon>
        <taxon>Pseudomonadati</taxon>
        <taxon>Bacteroidota</taxon>
        <taxon>Flavobacteriia</taxon>
        <taxon>Flavobacteriales</taxon>
        <taxon>Flavobacteriaceae</taxon>
        <taxon>Maribacter</taxon>
    </lineage>
</organism>
<comment type="caution">
    <text evidence="4">The sequence shown here is derived from an EMBL/GenBank/DDBJ whole genome shotgun (WGS) entry which is preliminary data.</text>
</comment>
<feature type="signal peptide" evidence="2">
    <location>
        <begin position="1"/>
        <end position="19"/>
    </location>
</feature>
<accession>A0A1B7ZBU4</accession>
<feature type="domain" description="Outer membrane protein beta-barrel" evidence="3">
    <location>
        <begin position="6"/>
        <end position="164"/>
    </location>
</feature>
<name>A0A1B7ZBU4_9FLAO</name>
<dbReference type="OrthoDB" id="1492374at2"/>
<dbReference type="SUPFAM" id="SSF56925">
    <property type="entry name" value="OMPA-like"/>
    <property type="match status" value="1"/>
</dbReference>
<keyword evidence="5" id="KW-1185">Reference proteome</keyword>
<protein>
    <recommendedName>
        <fullName evidence="3">Outer membrane protein beta-barrel domain-containing protein</fullName>
    </recommendedName>
</protein>
<evidence type="ECO:0000256" key="1">
    <source>
        <dbReference type="ARBA" id="ARBA00022729"/>
    </source>
</evidence>
<dbReference type="RefSeq" id="WP_068484244.1">
    <property type="nucleotide sequence ID" value="NZ_CP018760.1"/>
</dbReference>
<gene>
    <name evidence="4" type="ORF">A9200_16610</name>
</gene>
<evidence type="ECO:0000256" key="2">
    <source>
        <dbReference type="SAM" id="SignalP"/>
    </source>
</evidence>
<dbReference type="InterPro" id="IPR027385">
    <property type="entry name" value="Beta-barrel_OMP"/>
</dbReference>
<dbReference type="EMBL" id="LZFP01000009">
    <property type="protein sequence ID" value="OBR40149.1"/>
    <property type="molecule type" value="Genomic_DNA"/>
</dbReference>
<evidence type="ECO:0000313" key="4">
    <source>
        <dbReference type="EMBL" id="OBR40149.1"/>
    </source>
</evidence>
<evidence type="ECO:0000313" key="5">
    <source>
        <dbReference type="Proteomes" id="UP000092164"/>
    </source>
</evidence>
<reference evidence="5" key="1">
    <citation type="submission" date="2016-06" db="EMBL/GenBank/DDBJ databases">
        <authorList>
            <person name="Zhan P."/>
        </authorList>
    </citation>
    <scope>NUCLEOTIDE SEQUENCE [LARGE SCALE GENOMIC DNA]</scope>
    <source>
        <strain evidence="5">T28</strain>
    </source>
</reference>
<sequence length="172" mass="19022">MKKTLLLIVLTTFTSQIFAQEGFKMGIQAGLPFNDFNDAVSVVVGADVSYMYPLGEIVDIGPAVGFIHGFAETFQSFEVRSDLKPVQFAPVSAGLRFWTSNDFSFGGNVGYAFGVSDNVEGGLYYRPTIAFLMSSSVEVNLSYTAIELEESSWNTLTLGIVYNFEPKYRTRR</sequence>
<dbReference type="Pfam" id="PF13505">
    <property type="entry name" value="OMP_b-brl"/>
    <property type="match status" value="1"/>
</dbReference>